<reference evidence="1 2" key="1">
    <citation type="journal article" date="2014" name="Am. J. Bot.">
        <title>Genome assembly and annotation for red clover (Trifolium pratense; Fabaceae).</title>
        <authorList>
            <person name="Istvanek J."/>
            <person name="Jaros M."/>
            <person name="Krenek A."/>
            <person name="Repkova J."/>
        </authorList>
    </citation>
    <scope>NUCLEOTIDE SEQUENCE [LARGE SCALE GENOMIC DNA]</scope>
    <source>
        <strain evidence="2">cv. Tatra</strain>
        <tissue evidence="1">Young leaves</tissue>
    </source>
</reference>
<organism evidence="1 2">
    <name type="scientific">Trifolium pratense</name>
    <name type="common">Red clover</name>
    <dbReference type="NCBI Taxonomy" id="57577"/>
    <lineage>
        <taxon>Eukaryota</taxon>
        <taxon>Viridiplantae</taxon>
        <taxon>Streptophyta</taxon>
        <taxon>Embryophyta</taxon>
        <taxon>Tracheophyta</taxon>
        <taxon>Spermatophyta</taxon>
        <taxon>Magnoliopsida</taxon>
        <taxon>eudicotyledons</taxon>
        <taxon>Gunneridae</taxon>
        <taxon>Pentapetalae</taxon>
        <taxon>rosids</taxon>
        <taxon>fabids</taxon>
        <taxon>Fabales</taxon>
        <taxon>Fabaceae</taxon>
        <taxon>Papilionoideae</taxon>
        <taxon>50 kb inversion clade</taxon>
        <taxon>NPAAA clade</taxon>
        <taxon>Hologalegina</taxon>
        <taxon>IRL clade</taxon>
        <taxon>Trifolieae</taxon>
        <taxon>Trifolium</taxon>
    </lineage>
</organism>
<reference evidence="1 2" key="2">
    <citation type="journal article" date="2017" name="Front. Plant Sci.">
        <title>Gene Classification and Mining of Molecular Markers Useful in Red Clover (Trifolium pratense) Breeding.</title>
        <authorList>
            <person name="Istvanek J."/>
            <person name="Dluhosova J."/>
            <person name="Dluhos P."/>
            <person name="Patkova L."/>
            <person name="Nedelnik J."/>
            <person name="Repkova J."/>
        </authorList>
    </citation>
    <scope>NUCLEOTIDE SEQUENCE [LARGE SCALE GENOMIC DNA]</scope>
    <source>
        <strain evidence="2">cv. Tatra</strain>
        <tissue evidence="1">Young leaves</tissue>
    </source>
</reference>
<comment type="caution">
    <text evidence="1">The sequence shown here is derived from an EMBL/GenBank/DDBJ whole genome shotgun (WGS) entry which is preliminary data.</text>
</comment>
<protein>
    <submittedName>
        <fullName evidence="1">Uncharacterized protein</fullName>
    </submittedName>
</protein>
<dbReference type="Proteomes" id="UP000236291">
    <property type="component" value="Unassembled WGS sequence"/>
</dbReference>
<proteinExistence type="predicted"/>
<name>A0A2K3M9U5_TRIPR</name>
<evidence type="ECO:0000313" key="1">
    <source>
        <dbReference type="EMBL" id="PNX87552.1"/>
    </source>
</evidence>
<dbReference type="AlphaFoldDB" id="A0A2K3M9U5"/>
<gene>
    <name evidence="1" type="ORF">L195_g043643</name>
</gene>
<sequence length="159" mass="18447">MAQKVCAWRNSRKQKLENFCSLRHGAEGLHHGAIRRIEDKVSLWRLRHGAVGLRRGAIRSFRSYTFPVGCAMAQKGCAWRKIIIAKLRSGARAAPWRSCVIYLRKTEYVVFWFGILEEKLNLKLWIYDFRPVSSAILAGKMDLKRSSPSLLDWMLRMSH</sequence>
<dbReference type="EMBL" id="ASHM01054154">
    <property type="protein sequence ID" value="PNX87552.1"/>
    <property type="molecule type" value="Genomic_DNA"/>
</dbReference>
<evidence type="ECO:0000313" key="2">
    <source>
        <dbReference type="Proteomes" id="UP000236291"/>
    </source>
</evidence>
<accession>A0A2K3M9U5</accession>